<proteinExistence type="predicted"/>
<evidence type="ECO:0000313" key="1">
    <source>
        <dbReference type="EMBL" id="KAA3484949.1"/>
    </source>
</evidence>
<comment type="caution">
    <text evidence="1">The sequence shown here is derived from an EMBL/GenBank/DDBJ whole genome shotgun (WGS) entry which is preliminary data.</text>
</comment>
<evidence type="ECO:0000313" key="2">
    <source>
        <dbReference type="Proteomes" id="UP000325315"/>
    </source>
</evidence>
<keyword evidence="2" id="KW-1185">Reference proteome</keyword>
<accession>A0A5B6WSQ9</accession>
<dbReference type="Proteomes" id="UP000325315">
    <property type="component" value="Unassembled WGS sequence"/>
</dbReference>
<name>A0A5B6WSQ9_9ROSI</name>
<protein>
    <submittedName>
        <fullName evidence="1">Uncharacterized protein</fullName>
    </submittedName>
</protein>
<dbReference type="AlphaFoldDB" id="A0A5B6WSQ9"/>
<gene>
    <name evidence="1" type="ORF">EPI10_007000</name>
</gene>
<sequence length="65" mass="7546">MGKHRKRCRFGPTHGLTRPIPGSACFLSAWERRRFGDENNFPISPPTFARCDSEQLQELKEIWGQ</sequence>
<reference evidence="2" key="1">
    <citation type="journal article" date="2019" name="Plant Biotechnol. J.">
        <title>Genome sequencing of the Australian wild diploid species Gossypium australe highlights disease resistance and delayed gland morphogenesis.</title>
        <authorList>
            <person name="Cai Y."/>
            <person name="Cai X."/>
            <person name="Wang Q."/>
            <person name="Wang P."/>
            <person name="Zhang Y."/>
            <person name="Cai C."/>
            <person name="Xu Y."/>
            <person name="Wang K."/>
            <person name="Zhou Z."/>
            <person name="Wang C."/>
            <person name="Geng S."/>
            <person name="Li B."/>
            <person name="Dong Q."/>
            <person name="Hou Y."/>
            <person name="Wang H."/>
            <person name="Ai P."/>
            <person name="Liu Z."/>
            <person name="Yi F."/>
            <person name="Sun M."/>
            <person name="An G."/>
            <person name="Cheng J."/>
            <person name="Zhang Y."/>
            <person name="Shi Q."/>
            <person name="Xie Y."/>
            <person name="Shi X."/>
            <person name="Chang Y."/>
            <person name="Huang F."/>
            <person name="Chen Y."/>
            <person name="Hong S."/>
            <person name="Mi L."/>
            <person name="Sun Q."/>
            <person name="Zhang L."/>
            <person name="Zhou B."/>
            <person name="Peng R."/>
            <person name="Zhang X."/>
            <person name="Liu F."/>
        </authorList>
    </citation>
    <scope>NUCLEOTIDE SEQUENCE [LARGE SCALE GENOMIC DNA]</scope>
    <source>
        <strain evidence="2">cv. PA1801</strain>
    </source>
</reference>
<organism evidence="1 2">
    <name type="scientific">Gossypium australe</name>
    <dbReference type="NCBI Taxonomy" id="47621"/>
    <lineage>
        <taxon>Eukaryota</taxon>
        <taxon>Viridiplantae</taxon>
        <taxon>Streptophyta</taxon>
        <taxon>Embryophyta</taxon>
        <taxon>Tracheophyta</taxon>
        <taxon>Spermatophyta</taxon>
        <taxon>Magnoliopsida</taxon>
        <taxon>eudicotyledons</taxon>
        <taxon>Gunneridae</taxon>
        <taxon>Pentapetalae</taxon>
        <taxon>rosids</taxon>
        <taxon>malvids</taxon>
        <taxon>Malvales</taxon>
        <taxon>Malvaceae</taxon>
        <taxon>Malvoideae</taxon>
        <taxon>Gossypium</taxon>
    </lineage>
</organism>
<dbReference type="EMBL" id="SMMG02000002">
    <property type="protein sequence ID" value="KAA3484949.1"/>
    <property type="molecule type" value="Genomic_DNA"/>
</dbReference>